<sequence length="61" mass="7378">MPRHATPFRFRGAELTMFPHYSCTRQGYTQSFIIYIIPDPIQLKYQPVYKLHYQTFCSKLF</sequence>
<dbReference type="EMBL" id="JAAIUW010000006">
    <property type="protein sequence ID" value="KAF7828795.1"/>
    <property type="molecule type" value="Genomic_DNA"/>
</dbReference>
<gene>
    <name evidence="1" type="ORF">G2W53_019959</name>
</gene>
<comment type="caution">
    <text evidence="1">The sequence shown here is derived from an EMBL/GenBank/DDBJ whole genome shotgun (WGS) entry which is preliminary data.</text>
</comment>
<evidence type="ECO:0000313" key="1">
    <source>
        <dbReference type="EMBL" id="KAF7828795.1"/>
    </source>
</evidence>
<name>A0A834TUG1_9FABA</name>
<proteinExistence type="predicted"/>
<organism evidence="1 2">
    <name type="scientific">Senna tora</name>
    <dbReference type="NCBI Taxonomy" id="362788"/>
    <lineage>
        <taxon>Eukaryota</taxon>
        <taxon>Viridiplantae</taxon>
        <taxon>Streptophyta</taxon>
        <taxon>Embryophyta</taxon>
        <taxon>Tracheophyta</taxon>
        <taxon>Spermatophyta</taxon>
        <taxon>Magnoliopsida</taxon>
        <taxon>eudicotyledons</taxon>
        <taxon>Gunneridae</taxon>
        <taxon>Pentapetalae</taxon>
        <taxon>rosids</taxon>
        <taxon>fabids</taxon>
        <taxon>Fabales</taxon>
        <taxon>Fabaceae</taxon>
        <taxon>Caesalpinioideae</taxon>
        <taxon>Cassia clade</taxon>
        <taxon>Senna</taxon>
    </lineage>
</organism>
<dbReference type="AlphaFoldDB" id="A0A834TUG1"/>
<evidence type="ECO:0000313" key="2">
    <source>
        <dbReference type="Proteomes" id="UP000634136"/>
    </source>
</evidence>
<keyword evidence="2" id="KW-1185">Reference proteome</keyword>
<accession>A0A834TUG1</accession>
<protein>
    <submittedName>
        <fullName evidence="1">Uncharacterized protein</fullName>
    </submittedName>
</protein>
<reference evidence="1" key="1">
    <citation type="submission" date="2020-09" db="EMBL/GenBank/DDBJ databases">
        <title>Genome-Enabled Discovery of Anthraquinone Biosynthesis in Senna tora.</title>
        <authorList>
            <person name="Kang S.-H."/>
            <person name="Pandey R.P."/>
            <person name="Lee C.-M."/>
            <person name="Sim J.-S."/>
            <person name="Jeong J.-T."/>
            <person name="Choi B.-S."/>
            <person name="Jung M."/>
            <person name="Ginzburg D."/>
            <person name="Zhao K."/>
            <person name="Won S.Y."/>
            <person name="Oh T.-J."/>
            <person name="Yu Y."/>
            <person name="Kim N.-H."/>
            <person name="Lee O.R."/>
            <person name="Lee T.-H."/>
            <person name="Bashyal P."/>
            <person name="Kim T.-S."/>
            <person name="Lee W.-H."/>
            <person name="Kawkins C."/>
            <person name="Kim C.-K."/>
            <person name="Kim J.S."/>
            <person name="Ahn B.O."/>
            <person name="Rhee S.Y."/>
            <person name="Sohng J.K."/>
        </authorList>
    </citation>
    <scope>NUCLEOTIDE SEQUENCE</scope>
    <source>
        <tissue evidence="1">Leaf</tissue>
    </source>
</reference>
<dbReference type="Proteomes" id="UP000634136">
    <property type="component" value="Unassembled WGS sequence"/>
</dbReference>